<feature type="compositionally biased region" description="Low complexity" evidence="1">
    <location>
        <begin position="214"/>
        <end position="241"/>
    </location>
</feature>
<feature type="compositionally biased region" description="Polar residues" evidence="1">
    <location>
        <begin position="276"/>
        <end position="285"/>
    </location>
</feature>
<feature type="domain" description="Transglutaminase-like" evidence="2">
    <location>
        <begin position="492"/>
        <end position="565"/>
    </location>
</feature>
<dbReference type="Gene3D" id="3.10.620.30">
    <property type="match status" value="1"/>
</dbReference>
<evidence type="ECO:0000313" key="3">
    <source>
        <dbReference type="EMBL" id="KAJ5239159.1"/>
    </source>
</evidence>
<reference evidence="3" key="1">
    <citation type="submission" date="2022-11" db="EMBL/GenBank/DDBJ databases">
        <authorList>
            <person name="Petersen C."/>
        </authorList>
    </citation>
    <scope>NUCLEOTIDE SEQUENCE</scope>
    <source>
        <strain evidence="3">IBT 19713</strain>
    </source>
</reference>
<dbReference type="AlphaFoldDB" id="A0A9W9P7B3"/>
<feature type="compositionally biased region" description="Basic and acidic residues" evidence="1">
    <location>
        <begin position="119"/>
        <end position="129"/>
    </location>
</feature>
<feature type="compositionally biased region" description="Pro residues" evidence="1">
    <location>
        <begin position="289"/>
        <end position="300"/>
    </location>
</feature>
<feature type="region of interest" description="Disordered" evidence="1">
    <location>
        <begin position="1"/>
        <end position="390"/>
    </location>
</feature>
<feature type="compositionally biased region" description="Pro residues" evidence="1">
    <location>
        <begin position="324"/>
        <end position="336"/>
    </location>
</feature>
<dbReference type="InterPro" id="IPR052557">
    <property type="entry name" value="CAP/Cytokinesis_protein"/>
</dbReference>
<dbReference type="Pfam" id="PF01841">
    <property type="entry name" value="Transglut_core"/>
    <property type="match status" value="1"/>
</dbReference>
<dbReference type="SUPFAM" id="SSF54001">
    <property type="entry name" value="Cysteine proteinases"/>
    <property type="match status" value="1"/>
</dbReference>
<dbReference type="InterPro" id="IPR002931">
    <property type="entry name" value="Transglutaminase-like"/>
</dbReference>
<proteinExistence type="predicted"/>
<organism evidence="3 4">
    <name type="scientific">Penicillium chermesinum</name>
    <dbReference type="NCBI Taxonomy" id="63820"/>
    <lineage>
        <taxon>Eukaryota</taxon>
        <taxon>Fungi</taxon>
        <taxon>Dikarya</taxon>
        <taxon>Ascomycota</taxon>
        <taxon>Pezizomycotina</taxon>
        <taxon>Eurotiomycetes</taxon>
        <taxon>Eurotiomycetidae</taxon>
        <taxon>Eurotiales</taxon>
        <taxon>Aspergillaceae</taxon>
        <taxon>Penicillium</taxon>
    </lineage>
</organism>
<feature type="compositionally biased region" description="Polar residues" evidence="1">
    <location>
        <begin position="308"/>
        <end position="317"/>
    </location>
</feature>
<gene>
    <name evidence="3" type="ORF">N7468_003778</name>
</gene>
<dbReference type="Proteomes" id="UP001150941">
    <property type="component" value="Unassembled WGS sequence"/>
</dbReference>
<name>A0A9W9P7B3_9EURO</name>
<dbReference type="GO" id="GO:0005737">
    <property type="term" value="C:cytoplasm"/>
    <property type="evidence" value="ECO:0007669"/>
    <property type="project" value="TreeGrafter"/>
</dbReference>
<feature type="compositionally biased region" description="Pro residues" evidence="1">
    <location>
        <begin position="73"/>
        <end position="94"/>
    </location>
</feature>
<feature type="compositionally biased region" description="Polar residues" evidence="1">
    <location>
        <begin position="40"/>
        <end position="51"/>
    </location>
</feature>
<reference evidence="3" key="2">
    <citation type="journal article" date="2023" name="IMA Fungus">
        <title>Comparative genomic study of the Penicillium genus elucidates a diverse pangenome and 15 lateral gene transfer events.</title>
        <authorList>
            <person name="Petersen C."/>
            <person name="Sorensen T."/>
            <person name="Nielsen M.R."/>
            <person name="Sondergaard T.E."/>
            <person name="Sorensen J.L."/>
            <person name="Fitzpatrick D.A."/>
            <person name="Frisvad J.C."/>
            <person name="Nielsen K.L."/>
        </authorList>
    </citation>
    <scope>NUCLEOTIDE SEQUENCE</scope>
    <source>
        <strain evidence="3">IBT 19713</strain>
    </source>
</reference>
<dbReference type="OrthoDB" id="6129702at2759"/>
<dbReference type="PANTHER" id="PTHR46333:SF5">
    <property type="entry name" value="TRANSGLUTAMINASE-LIKE DOMAIN-CONTAINING PROTEIN"/>
    <property type="match status" value="1"/>
</dbReference>
<protein>
    <recommendedName>
        <fullName evidence="2">Transglutaminase-like domain-containing protein</fullName>
    </recommendedName>
</protein>
<keyword evidence="4" id="KW-1185">Reference proteome</keyword>
<comment type="caution">
    <text evidence="3">The sequence shown here is derived from an EMBL/GenBank/DDBJ whole genome shotgun (WGS) entry which is preliminary data.</text>
</comment>
<dbReference type="PANTHER" id="PTHR46333">
    <property type="entry name" value="CYTOKINESIS PROTEIN 3"/>
    <property type="match status" value="1"/>
</dbReference>
<feature type="compositionally biased region" description="Polar residues" evidence="1">
    <location>
        <begin position="131"/>
        <end position="162"/>
    </location>
</feature>
<dbReference type="EMBL" id="JAPQKS010000003">
    <property type="protein sequence ID" value="KAJ5239159.1"/>
    <property type="molecule type" value="Genomic_DNA"/>
</dbReference>
<feature type="compositionally biased region" description="Pro residues" evidence="1">
    <location>
        <begin position="101"/>
        <end position="113"/>
    </location>
</feature>
<dbReference type="RefSeq" id="XP_058332078.1">
    <property type="nucleotide sequence ID" value="XM_058473075.1"/>
</dbReference>
<evidence type="ECO:0000259" key="2">
    <source>
        <dbReference type="SMART" id="SM00460"/>
    </source>
</evidence>
<evidence type="ECO:0000313" key="4">
    <source>
        <dbReference type="Proteomes" id="UP001150941"/>
    </source>
</evidence>
<dbReference type="GeneID" id="83200378"/>
<sequence length="781" mass="83415">MATEEPQLGSIQQRIAALKQAQAGDAEPQFIRPVTERSKTANNPPSYQVSGSVLDGASIGNKPAEPTVRRPAPTIPSKPTPTPSPKPKAPPPLPTRRADRQPPPPPANPPSRPSLPARRPTEDSTRRPSVESITSDASYSTANTTVGSVGRGASTTSVNSIGNGRLKAPAWGAELPVLPPKRPKEDPIDIQPPSRSESKPSGGITSGLTSKLQSLRGKASSSSLSSNAPARPARPAFSTRPSQEDDLQSETPPPQPARPKLPTRPSQGDGRPSLPTRPSQQSISHDATPPAPVPRLPPRRPSGFGAPSNGTNGQSNDADNEAPPRLPARRLPPPPTAAELDGIRKSGFGDLKKPPSMPARPSSTPAQIEEQDGGPNGGPPPVPHGSRPDLAKLQATKPRSHAWMGASPPAASSGTECMGCRDFSAPDNRGAQYPRASLPTHDMGWLANELTAPFPSPTDKARAIFSWLHHNIHYDVVSFFNNNVKPSTPANTLATGLAVCEGYAGLFAALANKAGLEAIVIGGHGKGYGYTPLAPGQPVPPFSMGHAWNAVKIDGGEWKLIDACWGAGTVSGKGEPYKPGYNPSMFTMSNDEFGLKHFPQNKDHFFRDDGRYTISWEEYITTNPDMPTGLPPIKIYSDVDKHSIGRRTFEPASGKLSVYGTPSPVRFKFGLVCEHWTLAHHSRLKPALFLLMIHGIDGRKDDQLPFRHVPGSGPGGGGEFWYVDVPDAQMLGAPGQKVQLAVLTSFGDRKDCRGLTAEEYESKKGRIGMAWAYICEWELVR</sequence>
<evidence type="ECO:0000256" key="1">
    <source>
        <dbReference type="SAM" id="MobiDB-lite"/>
    </source>
</evidence>
<accession>A0A9W9P7B3</accession>
<dbReference type="SMART" id="SM00460">
    <property type="entry name" value="TGc"/>
    <property type="match status" value="1"/>
</dbReference>
<dbReference type="InterPro" id="IPR038765">
    <property type="entry name" value="Papain-like_cys_pep_sf"/>
</dbReference>